<dbReference type="EMBL" id="FNKM01000002">
    <property type="protein sequence ID" value="SDR37341.1"/>
    <property type="molecule type" value="Genomic_DNA"/>
</dbReference>
<reference evidence="2 4" key="2">
    <citation type="submission" date="2019-06" db="EMBL/GenBank/DDBJ databases">
        <title>Pseudomonas bimorpha sp. nov. isolated from bovine raw milk and skim milk concentrate.</title>
        <authorList>
            <person name="Hofmann K."/>
            <person name="Huptas C."/>
            <person name="Doll E."/>
            <person name="Scherer S."/>
            <person name="Wenning M."/>
        </authorList>
    </citation>
    <scope>NUCLEOTIDE SEQUENCE [LARGE SCALE GENOMIC DNA]</scope>
    <source>
        <strain evidence="2 4">DSM 17515</strain>
    </source>
</reference>
<dbReference type="OrthoDB" id="7010376at2"/>
<comment type="caution">
    <text evidence="2">The sequence shown here is derived from an EMBL/GenBank/DDBJ whole genome shotgun (WGS) entry which is preliminary data.</text>
</comment>
<dbReference type="Proteomes" id="UP000317267">
    <property type="component" value="Unassembled WGS sequence"/>
</dbReference>
<gene>
    <name evidence="2" type="ORF">FIV39_19105</name>
    <name evidence="1" type="ORF">SAMN04490186_5738</name>
</gene>
<proteinExistence type="predicted"/>
<dbReference type="EMBL" id="VFES01000012">
    <property type="protein sequence ID" value="TWR64297.1"/>
    <property type="molecule type" value="Genomic_DNA"/>
</dbReference>
<protein>
    <submittedName>
        <fullName evidence="2">Uncharacterized protein</fullName>
    </submittedName>
</protein>
<name>A0A1H1II24_9PSED</name>
<reference evidence="1 3" key="1">
    <citation type="submission" date="2016-10" db="EMBL/GenBank/DDBJ databases">
        <authorList>
            <person name="Varghese N."/>
            <person name="Submissions S."/>
        </authorList>
    </citation>
    <scope>NUCLEOTIDE SEQUENCE [LARGE SCALE GENOMIC DNA]</scope>
    <source>
        <strain evidence="1 3">BS2976</strain>
    </source>
</reference>
<accession>A0A1H1II24</accession>
<dbReference type="AlphaFoldDB" id="A0A1H1II24"/>
<evidence type="ECO:0000313" key="1">
    <source>
        <dbReference type="EMBL" id="SDR37341.1"/>
    </source>
</evidence>
<dbReference type="RefSeq" id="WP_090407670.1">
    <property type="nucleotide sequence ID" value="NZ_FNKM01000002.1"/>
</dbReference>
<evidence type="ECO:0000313" key="4">
    <source>
        <dbReference type="Proteomes" id="UP000317267"/>
    </source>
</evidence>
<evidence type="ECO:0000313" key="2">
    <source>
        <dbReference type="EMBL" id="TWR64297.1"/>
    </source>
</evidence>
<keyword evidence="3" id="KW-1185">Reference proteome</keyword>
<sequence length="184" mass="19916">MSRLKLSNQSKQLLAAQVRLTGTFHHDLKTAAGTNVQATAEFDQCTSAIHLSVAISGTRNSITLDRKHRNNGRRAARFIEASANGGVESLSLDGADEHEPVTDTEIMLRHAVRTGKGSYYPRIAGIEDLRLIVASTQRGAIVATLETDDASAQILLPRAPHEAYAVLVEHLERFVAGHRLAMAA</sequence>
<dbReference type="Proteomes" id="UP000198740">
    <property type="component" value="Unassembled WGS sequence"/>
</dbReference>
<evidence type="ECO:0000313" key="3">
    <source>
        <dbReference type="Proteomes" id="UP000198740"/>
    </source>
</evidence>
<organism evidence="2 4">
    <name type="scientific">Pseudomonas grimontii</name>
    <dbReference type="NCBI Taxonomy" id="129847"/>
    <lineage>
        <taxon>Bacteria</taxon>
        <taxon>Pseudomonadati</taxon>
        <taxon>Pseudomonadota</taxon>
        <taxon>Gammaproteobacteria</taxon>
        <taxon>Pseudomonadales</taxon>
        <taxon>Pseudomonadaceae</taxon>
        <taxon>Pseudomonas</taxon>
    </lineage>
</organism>